<proteinExistence type="predicted"/>
<dbReference type="Proteomes" id="UP000691718">
    <property type="component" value="Unassembled WGS sequence"/>
</dbReference>
<protein>
    <submittedName>
        <fullName evidence="1">(apollo) hypothetical protein</fullName>
    </submittedName>
</protein>
<gene>
    <name evidence="1" type="ORF">PAPOLLO_LOCUS805</name>
</gene>
<dbReference type="AlphaFoldDB" id="A0A8S3W0W2"/>
<evidence type="ECO:0000313" key="1">
    <source>
        <dbReference type="EMBL" id="CAG4934357.1"/>
    </source>
</evidence>
<keyword evidence="2" id="KW-1185">Reference proteome</keyword>
<sequence>MSLKGACGLVTASAPGSQKRGVFHPRWEQPHYPRSERASTPRFSSEMKMHAHAQEINVADLTLLSLNRSGRGAIEYGLRDSKLYEAGYSINEGVPKLKHWIIVINEG</sequence>
<name>A0A8S3W0W2_PARAO</name>
<organism evidence="1 2">
    <name type="scientific">Parnassius apollo</name>
    <name type="common">Apollo butterfly</name>
    <name type="synonym">Papilio apollo</name>
    <dbReference type="NCBI Taxonomy" id="110799"/>
    <lineage>
        <taxon>Eukaryota</taxon>
        <taxon>Metazoa</taxon>
        <taxon>Ecdysozoa</taxon>
        <taxon>Arthropoda</taxon>
        <taxon>Hexapoda</taxon>
        <taxon>Insecta</taxon>
        <taxon>Pterygota</taxon>
        <taxon>Neoptera</taxon>
        <taxon>Endopterygota</taxon>
        <taxon>Lepidoptera</taxon>
        <taxon>Glossata</taxon>
        <taxon>Ditrysia</taxon>
        <taxon>Papilionoidea</taxon>
        <taxon>Papilionidae</taxon>
        <taxon>Parnassiinae</taxon>
        <taxon>Parnassini</taxon>
        <taxon>Parnassius</taxon>
        <taxon>Parnassius</taxon>
    </lineage>
</organism>
<accession>A0A8S3W0W2</accession>
<evidence type="ECO:0000313" key="2">
    <source>
        <dbReference type="Proteomes" id="UP000691718"/>
    </source>
</evidence>
<reference evidence="1" key="1">
    <citation type="submission" date="2021-04" db="EMBL/GenBank/DDBJ databases">
        <authorList>
            <person name="Tunstrom K."/>
        </authorList>
    </citation>
    <scope>NUCLEOTIDE SEQUENCE</scope>
</reference>
<dbReference type="EMBL" id="CAJQZP010000040">
    <property type="protein sequence ID" value="CAG4934357.1"/>
    <property type="molecule type" value="Genomic_DNA"/>
</dbReference>
<comment type="caution">
    <text evidence="1">The sequence shown here is derived from an EMBL/GenBank/DDBJ whole genome shotgun (WGS) entry which is preliminary data.</text>
</comment>